<dbReference type="FunFam" id="3.20.20.450:FF:000001">
    <property type="entry name" value="Cyclic di-GMP phosphodiesterase yahA"/>
    <property type="match status" value="1"/>
</dbReference>
<dbReference type="PROSITE" id="PS50887">
    <property type="entry name" value="GGDEF"/>
    <property type="match status" value="1"/>
</dbReference>
<dbReference type="PANTHER" id="PTHR33121:SF70">
    <property type="entry name" value="SIGNALING PROTEIN YKOW"/>
    <property type="match status" value="1"/>
</dbReference>
<evidence type="ECO:0000259" key="2">
    <source>
        <dbReference type="PROSITE" id="PS50883"/>
    </source>
</evidence>
<dbReference type="Pfam" id="PF00563">
    <property type="entry name" value="EAL"/>
    <property type="match status" value="1"/>
</dbReference>
<dbReference type="InterPro" id="IPR000160">
    <property type="entry name" value="GGDEF_dom"/>
</dbReference>
<dbReference type="EMBL" id="JPVP01000060">
    <property type="protein sequence ID" value="KGR82218.1"/>
    <property type="molecule type" value="Genomic_DNA"/>
</dbReference>
<evidence type="ECO:0000256" key="1">
    <source>
        <dbReference type="SAM" id="Phobius"/>
    </source>
</evidence>
<keyword evidence="1" id="KW-1133">Transmembrane helix</keyword>
<dbReference type="InterPro" id="IPR029787">
    <property type="entry name" value="Nucleotide_cyclase"/>
</dbReference>
<feature type="domain" description="EAL" evidence="2">
    <location>
        <begin position="278"/>
        <end position="531"/>
    </location>
</feature>
<dbReference type="Gene3D" id="3.20.20.450">
    <property type="entry name" value="EAL domain"/>
    <property type="match status" value="1"/>
</dbReference>
<dbReference type="InterPro" id="IPR050706">
    <property type="entry name" value="Cyclic-di-GMP_PDE-like"/>
</dbReference>
<dbReference type="PANTHER" id="PTHR33121">
    <property type="entry name" value="CYCLIC DI-GMP PHOSPHODIESTERASE PDEF"/>
    <property type="match status" value="1"/>
</dbReference>
<sequence>MTALKSNLQMAAFILTVLLMVVLVKQIRTMPRLFLFLIAASFNLLCSDIMFISYIDVYDIYNFTGHIFQFTAFWLLYKSIYYFTVEQPFVAVIKAKESLELKERKIKQLAYYDAGTRLPNERYLKEYLEEHLPQGDSAKALLVFGVDRYEGVKSSLGTAYAEKMLETIAQRLQEVLPYSYVLSKLPEDRFAVFIPRYEQLQMLQEVTDKLQQMMHRSLVLEHFSISSVLHIGVSLYPKDAANAEDLLQFAQFAAYEATKKEERVSFYTGSMQEERAARLVLEHDLKKAIEQGELFIEYQPQLDLQQGAISSAEALVRWRHPKRGLIAPLDFIPLAEESGLIVPIGKWVLETACTETVRWQKKHRKPMRVAVNLSIGQLYEKDFSRFVKQTLEKTGLAPAHLQLEITESMTMNTKLIVPALQELKALGVTIAVDDFGTGYSSISYLKDFPIDYLKIDRSFIRNILDNPDDEALVKMILSMAKHLKLKVVAEGIETPEQLDYLFHNDCEKIQGYFISRPLPYEALEADYQAIQQFADEQLNRLKMTK</sequence>
<dbReference type="InterPro" id="IPR043128">
    <property type="entry name" value="Rev_trsase/Diguanyl_cyclase"/>
</dbReference>
<feature type="transmembrane region" description="Helical" evidence="1">
    <location>
        <begin position="33"/>
        <end position="54"/>
    </location>
</feature>
<dbReference type="InterPro" id="IPR035919">
    <property type="entry name" value="EAL_sf"/>
</dbReference>
<dbReference type="CDD" id="cd01948">
    <property type="entry name" value="EAL"/>
    <property type="match status" value="1"/>
</dbReference>
<dbReference type="SMART" id="SM00052">
    <property type="entry name" value="EAL"/>
    <property type="match status" value="1"/>
</dbReference>
<keyword evidence="1" id="KW-0812">Transmembrane</keyword>
<comment type="caution">
    <text evidence="4">The sequence shown here is derived from an EMBL/GenBank/DDBJ whole genome shotgun (WGS) entry which is preliminary data.</text>
</comment>
<dbReference type="SUPFAM" id="SSF55073">
    <property type="entry name" value="Nucleotide cyclase"/>
    <property type="match status" value="1"/>
</dbReference>
<dbReference type="SMART" id="SM00267">
    <property type="entry name" value="GGDEF"/>
    <property type="match status" value="1"/>
</dbReference>
<dbReference type="SUPFAM" id="SSF141868">
    <property type="entry name" value="EAL domain-like"/>
    <property type="match status" value="1"/>
</dbReference>
<dbReference type="STRING" id="1220589.CD32_23355"/>
<gene>
    <name evidence="4" type="ORF">CD32_23355</name>
</gene>
<protein>
    <recommendedName>
        <fullName evidence="6">Diguanylate cyclase</fullName>
    </recommendedName>
</protein>
<keyword evidence="1" id="KW-0472">Membrane</keyword>
<proteinExistence type="predicted"/>
<dbReference type="Pfam" id="PF00990">
    <property type="entry name" value="GGDEF"/>
    <property type="match status" value="1"/>
</dbReference>
<reference evidence="4 5" key="1">
    <citation type="submission" date="2014-02" db="EMBL/GenBank/DDBJ databases">
        <title>Draft genome sequence of Lysinibacillus odysseyi NBRC 100172.</title>
        <authorList>
            <person name="Zhang F."/>
            <person name="Wang G."/>
            <person name="Zhang L."/>
        </authorList>
    </citation>
    <scope>NUCLEOTIDE SEQUENCE [LARGE SCALE GENOMIC DNA]</scope>
    <source>
        <strain evidence="4 5">NBRC 100172</strain>
    </source>
</reference>
<evidence type="ECO:0000313" key="5">
    <source>
        <dbReference type="Proteomes" id="UP000030437"/>
    </source>
</evidence>
<organism evidence="4 5">
    <name type="scientific">Lysinibacillus odysseyi 34hs-1 = NBRC 100172</name>
    <dbReference type="NCBI Taxonomy" id="1220589"/>
    <lineage>
        <taxon>Bacteria</taxon>
        <taxon>Bacillati</taxon>
        <taxon>Bacillota</taxon>
        <taxon>Bacilli</taxon>
        <taxon>Bacillales</taxon>
        <taxon>Bacillaceae</taxon>
        <taxon>Lysinibacillus</taxon>
    </lineage>
</organism>
<dbReference type="GO" id="GO:0071111">
    <property type="term" value="F:cyclic-guanylate-specific phosphodiesterase activity"/>
    <property type="evidence" value="ECO:0007669"/>
    <property type="project" value="InterPro"/>
</dbReference>
<accession>A0A0A3IHB6</accession>
<dbReference type="eggNOG" id="COG5001">
    <property type="taxonomic scope" value="Bacteria"/>
</dbReference>
<name>A0A0A3IHB6_9BACI</name>
<feature type="domain" description="GGDEF" evidence="3">
    <location>
        <begin position="137"/>
        <end position="269"/>
    </location>
</feature>
<dbReference type="InterPro" id="IPR001633">
    <property type="entry name" value="EAL_dom"/>
</dbReference>
<dbReference type="Pfam" id="PF17159">
    <property type="entry name" value="MASE3"/>
    <property type="match status" value="1"/>
</dbReference>
<dbReference type="AlphaFoldDB" id="A0A0A3IHB6"/>
<dbReference type="InterPro" id="IPR033425">
    <property type="entry name" value="MASE3"/>
</dbReference>
<dbReference type="PROSITE" id="PS50883">
    <property type="entry name" value="EAL"/>
    <property type="match status" value="1"/>
</dbReference>
<keyword evidence="5" id="KW-1185">Reference proteome</keyword>
<dbReference type="Gene3D" id="3.30.70.270">
    <property type="match status" value="1"/>
</dbReference>
<evidence type="ECO:0008006" key="6">
    <source>
        <dbReference type="Google" id="ProtNLM"/>
    </source>
</evidence>
<dbReference type="Proteomes" id="UP000030437">
    <property type="component" value="Unassembled WGS sequence"/>
</dbReference>
<dbReference type="NCBIfam" id="TIGR00254">
    <property type="entry name" value="GGDEF"/>
    <property type="match status" value="1"/>
</dbReference>
<evidence type="ECO:0000259" key="3">
    <source>
        <dbReference type="PROSITE" id="PS50887"/>
    </source>
</evidence>
<feature type="transmembrane region" description="Helical" evidence="1">
    <location>
        <begin position="6"/>
        <end position="24"/>
    </location>
</feature>
<evidence type="ECO:0000313" key="4">
    <source>
        <dbReference type="EMBL" id="KGR82218.1"/>
    </source>
</evidence>